<feature type="domain" description="HpaB/PvcC/4-BUDH C-terminal" evidence="5">
    <location>
        <begin position="280"/>
        <end position="476"/>
    </location>
</feature>
<keyword evidence="3" id="KW-0560">Oxidoreductase</keyword>
<evidence type="ECO:0000259" key="6">
    <source>
        <dbReference type="Pfam" id="PF11794"/>
    </source>
</evidence>
<protein>
    <recommendedName>
        <fullName evidence="9">Gamma-aminobutyrate dehydratase</fullName>
    </recommendedName>
</protein>
<comment type="caution">
    <text evidence="7">The sequence shown here is derived from an EMBL/GenBank/DDBJ whole genome shotgun (WGS) entry which is preliminary data.</text>
</comment>
<dbReference type="InterPro" id="IPR024719">
    <property type="entry name" value="HpaB/PvcC/4-BUDH_C"/>
</dbReference>
<dbReference type="InterPro" id="IPR004925">
    <property type="entry name" value="HpaB/PvcC/4-BUDH"/>
</dbReference>
<evidence type="ECO:0000256" key="1">
    <source>
        <dbReference type="ARBA" id="ARBA00022630"/>
    </source>
</evidence>
<proteinExistence type="predicted"/>
<feature type="binding site" evidence="4">
    <location>
        <position position="192"/>
    </location>
    <ligand>
        <name>FAD</name>
        <dbReference type="ChEBI" id="CHEBI:57692"/>
    </ligand>
</feature>
<evidence type="ECO:0000256" key="4">
    <source>
        <dbReference type="PIRSR" id="PIRSR000331-2"/>
    </source>
</evidence>
<evidence type="ECO:0000256" key="2">
    <source>
        <dbReference type="ARBA" id="ARBA00022827"/>
    </source>
</evidence>
<evidence type="ECO:0000259" key="5">
    <source>
        <dbReference type="Pfam" id="PF03241"/>
    </source>
</evidence>
<dbReference type="Gene3D" id="2.40.110.10">
    <property type="entry name" value="Butyryl-CoA Dehydrogenase, subunit A, domain 2"/>
    <property type="match status" value="1"/>
</dbReference>
<reference evidence="7 8" key="1">
    <citation type="journal article" date="2016" name="Nat. Commun.">
        <title>Thousands of microbial genomes shed light on interconnected biogeochemical processes in an aquifer system.</title>
        <authorList>
            <person name="Anantharaman K."/>
            <person name="Brown C.T."/>
            <person name="Hug L.A."/>
            <person name="Sharon I."/>
            <person name="Castelle C.J."/>
            <person name="Probst A.J."/>
            <person name="Thomas B.C."/>
            <person name="Singh A."/>
            <person name="Wilkins M.J."/>
            <person name="Karaoz U."/>
            <person name="Brodie E.L."/>
            <person name="Williams K.H."/>
            <person name="Hubbard S.S."/>
            <person name="Banfield J.F."/>
        </authorList>
    </citation>
    <scope>NUCLEOTIDE SEQUENCE [LARGE SCALE GENOMIC DNA]</scope>
    <source>
        <strain evidence="8">RIFCSPLOWO2_12_FULL_64_10</strain>
    </source>
</reference>
<evidence type="ECO:0000256" key="3">
    <source>
        <dbReference type="ARBA" id="ARBA00023002"/>
    </source>
</evidence>
<dbReference type="InterPro" id="IPR046373">
    <property type="entry name" value="Acyl-CoA_Oxase/DH_mid-dom_sf"/>
</dbReference>
<accession>A0A1F6C8H5</accession>
<dbReference type="SUPFAM" id="SSF56645">
    <property type="entry name" value="Acyl-CoA dehydrogenase NM domain-like"/>
    <property type="match status" value="1"/>
</dbReference>
<dbReference type="SUPFAM" id="SSF47203">
    <property type="entry name" value="Acyl-CoA dehydrogenase C-terminal domain-like"/>
    <property type="match status" value="1"/>
</dbReference>
<dbReference type="InterPro" id="IPR024674">
    <property type="entry name" value="HpaB/PvcC/4-BUDH_N"/>
</dbReference>
<dbReference type="Gene3D" id="1.10.3140.10">
    <property type="entry name" value="4-hydroxybutyryl-coa dehydratase, domain 1"/>
    <property type="match status" value="1"/>
</dbReference>
<evidence type="ECO:0008006" key="9">
    <source>
        <dbReference type="Google" id="ProtNLM"/>
    </source>
</evidence>
<gene>
    <name evidence="7" type="ORF">A3F84_26425</name>
</gene>
<dbReference type="Proteomes" id="UP000178606">
    <property type="component" value="Unassembled WGS sequence"/>
</dbReference>
<dbReference type="Pfam" id="PF11794">
    <property type="entry name" value="HpaB_N"/>
    <property type="match status" value="1"/>
</dbReference>
<dbReference type="EMBL" id="MFKF01000375">
    <property type="protein sequence ID" value="OGG45466.1"/>
    <property type="molecule type" value="Genomic_DNA"/>
</dbReference>
<evidence type="ECO:0000313" key="8">
    <source>
        <dbReference type="Proteomes" id="UP000178606"/>
    </source>
</evidence>
<dbReference type="Pfam" id="PF03241">
    <property type="entry name" value="HpaB"/>
    <property type="match status" value="1"/>
</dbReference>
<sequence>MGVRTAEAYLAGLRDGRAVFFKGERVADVTAHPDLGVGARHAALDFELAERPEYREMMTCPCPEAGEAISRYFVPPASTADLLHRREMVETSTRLGGGVVLLIKEIGTDALFTLSLIAKLTDQKHGTGYLERVRKYHAFCRDRDLSMSVAQTDVKGDRGKGPSDQAHPDYYVRIVEERSDGIVVRGAKAHTTCAPYVDEIIVIPTRAMTEKDRDYAVAFAVPASAKGLKLIASPFGSTSGSAFHHPVSSRHRLCESLTVFDDVFVPNDRVFLKGEWDFAGAVANTFVQFHRFTAVAYKPPLCDLFIGAAALIADYNGAASASHIREKVTRLITYAETVRALGRAAALSPRVVDGIAIPDPIVTNIAKHYFASGYHTAVSLVQDIAGGLVVTGPSEEDLSSPETKGYVEHYLGGRAGVSTEDRLKAFNLIRDLTASDFGGYHELLAIHAEGSLEAQKITIFRDYDIGRCVRLAKEAANIK</sequence>
<dbReference type="PANTHER" id="PTHR36117:SF3">
    <property type="entry name" value="4-HYDROXYPHENYLACETATE 3-MONOOXYGENASE-RELATED"/>
    <property type="match status" value="1"/>
</dbReference>
<dbReference type="AlphaFoldDB" id="A0A1F6C8H5"/>
<keyword evidence="2 4" id="KW-0274">FAD</keyword>
<name>A0A1F6C8H5_HANXR</name>
<dbReference type="PANTHER" id="PTHR36117">
    <property type="entry name" value="4-HYDROXYPHENYLACETATE 3-MONOOXYGENASE-RELATED"/>
    <property type="match status" value="1"/>
</dbReference>
<dbReference type="Gene3D" id="1.20.140.10">
    <property type="entry name" value="Butyryl-CoA Dehydrogenase, subunit A, domain 3"/>
    <property type="match status" value="1"/>
</dbReference>
<dbReference type="InterPro" id="IPR036250">
    <property type="entry name" value="AcylCo_DH-like_C"/>
</dbReference>
<dbReference type="PIRSF" id="PIRSF000331">
    <property type="entry name" value="HpaA_HpaB"/>
    <property type="match status" value="1"/>
</dbReference>
<keyword evidence="1" id="KW-0285">Flavoprotein</keyword>
<dbReference type="InterPro" id="IPR009100">
    <property type="entry name" value="AcylCoA_DH/oxidase_NM_dom_sf"/>
</dbReference>
<evidence type="ECO:0000313" key="7">
    <source>
        <dbReference type="EMBL" id="OGG45466.1"/>
    </source>
</evidence>
<feature type="domain" description="HpaB/PvcC/4-BUDH N-terminal" evidence="6">
    <location>
        <begin position="5"/>
        <end position="272"/>
    </location>
</feature>
<organism evidence="7 8">
    <name type="scientific">Handelsmanbacteria sp. (strain RIFCSPLOWO2_12_FULL_64_10)</name>
    <dbReference type="NCBI Taxonomy" id="1817868"/>
    <lineage>
        <taxon>Bacteria</taxon>
        <taxon>Candidatus Handelsmaniibacteriota</taxon>
    </lineage>
</organism>
<dbReference type="GO" id="GO:0016627">
    <property type="term" value="F:oxidoreductase activity, acting on the CH-CH group of donors"/>
    <property type="evidence" value="ECO:0007669"/>
    <property type="project" value="InterPro"/>
</dbReference>